<feature type="region of interest" description="Disordered" evidence="1">
    <location>
        <begin position="1"/>
        <end position="56"/>
    </location>
</feature>
<evidence type="ECO:0000313" key="3">
    <source>
        <dbReference type="EMBL" id="EFQ36026.1"/>
    </source>
</evidence>
<dbReference type="InterPro" id="IPR018712">
    <property type="entry name" value="Tle1-like_cat"/>
</dbReference>
<dbReference type="PANTHER" id="PTHR33840:SF1">
    <property type="entry name" value="TLE1 PHOSPHOLIPASE DOMAIN-CONTAINING PROTEIN"/>
    <property type="match status" value="1"/>
</dbReference>
<feature type="compositionally biased region" description="Polar residues" evidence="1">
    <location>
        <begin position="37"/>
        <end position="46"/>
    </location>
</feature>
<feature type="compositionally biased region" description="Basic and acidic residues" evidence="1">
    <location>
        <begin position="14"/>
        <end position="31"/>
    </location>
</feature>
<reference evidence="4" key="1">
    <citation type="journal article" date="2012" name="Nat. Genet.">
        <title>Lifestyle transitions in plant pathogenic Colletotrichum fungi deciphered by genome and transcriptome analyses.</title>
        <authorList>
            <person name="O'Connell R.J."/>
            <person name="Thon M.R."/>
            <person name="Hacquard S."/>
            <person name="Amyotte S.G."/>
            <person name="Kleemann J."/>
            <person name="Torres M.F."/>
            <person name="Damm U."/>
            <person name="Buiate E.A."/>
            <person name="Epstein L."/>
            <person name="Alkan N."/>
            <person name="Altmueller J."/>
            <person name="Alvarado-Balderrama L."/>
            <person name="Bauser C.A."/>
            <person name="Becker C."/>
            <person name="Birren B.W."/>
            <person name="Chen Z."/>
            <person name="Choi J."/>
            <person name="Crouch J.A."/>
            <person name="Duvick J.P."/>
            <person name="Farman M.A."/>
            <person name="Gan P."/>
            <person name="Heiman D."/>
            <person name="Henrissat B."/>
            <person name="Howard R.J."/>
            <person name="Kabbage M."/>
            <person name="Koch C."/>
            <person name="Kracher B."/>
            <person name="Kubo Y."/>
            <person name="Law A.D."/>
            <person name="Lebrun M.-H."/>
            <person name="Lee Y.-H."/>
            <person name="Miyara I."/>
            <person name="Moore N."/>
            <person name="Neumann U."/>
            <person name="Nordstroem K."/>
            <person name="Panaccione D.G."/>
            <person name="Panstruga R."/>
            <person name="Place M."/>
            <person name="Proctor R.H."/>
            <person name="Prusky D."/>
            <person name="Rech G."/>
            <person name="Reinhardt R."/>
            <person name="Rollins J.A."/>
            <person name="Rounsley S."/>
            <person name="Schardl C.L."/>
            <person name="Schwartz D.C."/>
            <person name="Shenoy N."/>
            <person name="Shirasu K."/>
            <person name="Sikhakolli U.R."/>
            <person name="Stueber K."/>
            <person name="Sukno S.A."/>
            <person name="Sweigard J.A."/>
            <person name="Takano Y."/>
            <person name="Takahara H."/>
            <person name="Trail F."/>
            <person name="van der Does H.C."/>
            <person name="Voll L.M."/>
            <person name="Will I."/>
            <person name="Young S."/>
            <person name="Zeng Q."/>
            <person name="Zhang J."/>
            <person name="Zhou S."/>
            <person name="Dickman M.B."/>
            <person name="Schulze-Lefert P."/>
            <person name="Ver Loren van Themaat E."/>
            <person name="Ma L.-J."/>
            <person name="Vaillancourt L.J."/>
        </authorList>
    </citation>
    <scope>NUCLEOTIDE SEQUENCE [LARGE SCALE GENOMIC DNA]</scope>
    <source>
        <strain evidence="4">M1.001 / M2 / FGSC 10212</strain>
    </source>
</reference>
<name>E3QYT8_COLGM</name>
<keyword evidence="4" id="KW-1185">Reference proteome</keyword>
<dbReference type="STRING" id="645133.E3QYT8"/>
<dbReference type="RefSeq" id="XP_008100046.1">
    <property type="nucleotide sequence ID" value="XM_008101855.1"/>
</dbReference>
<feature type="compositionally biased region" description="Polar residues" evidence="1">
    <location>
        <begin position="1"/>
        <end position="13"/>
    </location>
</feature>
<dbReference type="HOGENOM" id="CLU_900187_0_0_1"/>
<dbReference type="VEuPathDB" id="FungiDB:GLRG_11170"/>
<dbReference type="Pfam" id="PF09994">
    <property type="entry name" value="T6SS_Tle1-like_cat"/>
    <property type="match status" value="1"/>
</dbReference>
<dbReference type="Proteomes" id="UP000008782">
    <property type="component" value="Unassembled WGS sequence"/>
</dbReference>
<feature type="domain" description="T6SS Phospholipase effector Tle1-like catalytic" evidence="2">
    <location>
        <begin position="72"/>
        <end position="292"/>
    </location>
</feature>
<dbReference type="GeneID" id="24416535"/>
<proteinExistence type="predicted"/>
<evidence type="ECO:0000256" key="1">
    <source>
        <dbReference type="SAM" id="MobiDB-lite"/>
    </source>
</evidence>
<organism evidence="4">
    <name type="scientific">Colletotrichum graminicola (strain M1.001 / M2 / FGSC 10212)</name>
    <name type="common">Maize anthracnose fungus</name>
    <name type="synonym">Glomerella graminicola</name>
    <dbReference type="NCBI Taxonomy" id="645133"/>
    <lineage>
        <taxon>Eukaryota</taxon>
        <taxon>Fungi</taxon>
        <taxon>Dikarya</taxon>
        <taxon>Ascomycota</taxon>
        <taxon>Pezizomycotina</taxon>
        <taxon>Sordariomycetes</taxon>
        <taxon>Hypocreomycetidae</taxon>
        <taxon>Glomerellales</taxon>
        <taxon>Glomerellaceae</taxon>
        <taxon>Colletotrichum</taxon>
        <taxon>Colletotrichum graminicola species complex</taxon>
    </lineage>
</organism>
<sequence>MADQQAENPIHSQNESREVSSAELHSDERSVDMAGNFGSSNTARNNGHSDHGEDRKVADQSERWFMELCEMKRLFICCDGTWQNASGTITPLTNVAKLARAVIRLGNDYYEHPDPKEAEDVRRLARDDVDRLYDTYYPKDTKARVGLVRQLVYYSSGIGGQTAIQLERGYSGMTGKGLEANILNAYCFICNNFNFTSEKDEIILVGFSRGAFAVRCLANFIDKVGLLRRKGLTFLRPLFGSWKRWGGAKGNKKAKFQAEFYHMLHALEDLRYSDATVRILAEWDSVSAIGLPLCVPGAAGSPAALRSRN</sequence>
<gene>
    <name evidence="3" type="ORF">GLRG_11170</name>
</gene>
<protein>
    <recommendedName>
        <fullName evidence="2">T6SS Phospholipase effector Tle1-like catalytic domain-containing protein</fullName>
    </recommendedName>
</protein>
<evidence type="ECO:0000259" key="2">
    <source>
        <dbReference type="Pfam" id="PF09994"/>
    </source>
</evidence>
<dbReference type="OrthoDB" id="4850938at2759"/>
<dbReference type="EMBL" id="GG697406">
    <property type="protein sequence ID" value="EFQ36026.1"/>
    <property type="molecule type" value="Genomic_DNA"/>
</dbReference>
<feature type="compositionally biased region" description="Basic and acidic residues" evidence="1">
    <location>
        <begin position="47"/>
        <end position="56"/>
    </location>
</feature>
<dbReference type="AlphaFoldDB" id="E3QYT8"/>
<dbReference type="PANTHER" id="PTHR33840">
    <property type="match status" value="1"/>
</dbReference>
<accession>E3QYT8</accession>
<evidence type="ECO:0000313" key="4">
    <source>
        <dbReference type="Proteomes" id="UP000008782"/>
    </source>
</evidence>